<dbReference type="OrthoDB" id="8842400at2"/>
<dbReference type="EMBL" id="QGGW01000007">
    <property type="protein sequence ID" value="PWK59591.1"/>
    <property type="molecule type" value="Genomic_DNA"/>
</dbReference>
<evidence type="ECO:0000313" key="1">
    <source>
        <dbReference type="EMBL" id="PWK59591.1"/>
    </source>
</evidence>
<organism evidence="1 2">
    <name type="scientific">Roseicyclus mahoneyensis</name>
    <dbReference type="NCBI Taxonomy" id="164332"/>
    <lineage>
        <taxon>Bacteria</taxon>
        <taxon>Pseudomonadati</taxon>
        <taxon>Pseudomonadota</taxon>
        <taxon>Alphaproteobacteria</taxon>
        <taxon>Rhodobacterales</taxon>
        <taxon>Roseobacteraceae</taxon>
        <taxon>Roseicyclus</taxon>
    </lineage>
</organism>
<reference evidence="1 2" key="1">
    <citation type="submission" date="2018-05" db="EMBL/GenBank/DDBJ databases">
        <title>Genomic Encyclopedia of Type Strains, Phase IV (KMG-IV): sequencing the most valuable type-strain genomes for metagenomic binning, comparative biology and taxonomic classification.</title>
        <authorList>
            <person name="Goeker M."/>
        </authorList>
    </citation>
    <scope>NUCLEOTIDE SEQUENCE [LARGE SCALE GENOMIC DNA]</scope>
    <source>
        <strain evidence="1 2">DSM 16097</strain>
    </source>
</reference>
<name>A0A316GF84_9RHOB</name>
<proteinExistence type="predicted"/>
<dbReference type="RefSeq" id="WP_109669388.1">
    <property type="nucleotide sequence ID" value="NZ_QGGW01000007.1"/>
</dbReference>
<dbReference type="AlphaFoldDB" id="A0A316GF84"/>
<keyword evidence="2" id="KW-1185">Reference proteome</keyword>
<evidence type="ECO:0008006" key="3">
    <source>
        <dbReference type="Google" id="ProtNLM"/>
    </source>
</evidence>
<evidence type="ECO:0000313" key="2">
    <source>
        <dbReference type="Proteomes" id="UP000245708"/>
    </source>
</evidence>
<gene>
    <name evidence="1" type="ORF">C7455_107136</name>
</gene>
<comment type="caution">
    <text evidence="1">The sequence shown here is derived from an EMBL/GenBank/DDBJ whole genome shotgun (WGS) entry which is preliminary data.</text>
</comment>
<dbReference type="InterPro" id="IPR029063">
    <property type="entry name" value="SAM-dependent_MTases_sf"/>
</dbReference>
<protein>
    <recommendedName>
        <fullName evidence="3">Methyltransferase family protein</fullName>
    </recommendedName>
</protein>
<dbReference type="Proteomes" id="UP000245708">
    <property type="component" value="Unassembled WGS sequence"/>
</dbReference>
<accession>A0A316GF84</accession>
<sequence length="234" mass="26732">MGISINIALQLAYIAPLVKECRNGIMLGRQKMHFNPPGWTDRLIKKLSRLGIEATPQDLFQEDGFCEAYLKTIGWPKLESLDFSAIEGAEHVHDLSDPVGDDLKDRFELIYDGGTTEHVFDIAQSFRNVDAMLKEGGIFVSCVGTDGWYGHGFYQVGPDIPWRYWHASLGYEVLGCWTLSRKGTERPSRVPDPTERRRGAEKRFEVPQFLFYVVQKKHRDGPPKPVIQSHYINY</sequence>
<dbReference type="SUPFAM" id="SSF53335">
    <property type="entry name" value="S-adenosyl-L-methionine-dependent methyltransferases"/>
    <property type="match status" value="1"/>
</dbReference>